<accession>A0A8D2GQC1</accession>
<reference evidence="1" key="1">
    <citation type="submission" date="2025-08" db="UniProtKB">
        <authorList>
            <consortium name="Ensembl"/>
        </authorList>
    </citation>
    <scope>IDENTIFICATION</scope>
</reference>
<dbReference type="Proteomes" id="UP000694417">
    <property type="component" value="Unplaced"/>
</dbReference>
<dbReference type="AlphaFoldDB" id="A0A8D2GQC1"/>
<reference evidence="1" key="2">
    <citation type="submission" date="2025-09" db="UniProtKB">
        <authorList>
            <consortium name="Ensembl"/>
        </authorList>
    </citation>
    <scope>IDENTIFICATION</scope>
</reference>
<name>A0A8D2GQC1_UROPR</name>
<keyword evidence="2" id="KW-1185">Reference proteome</keyword>
<protein>
    <submittedName>
        <fullName evidence="1">Uncharacterized protein</fullName>
    </submittedName>
</protein>
<evidence type="ECO:0000313" key="1">
    <source>
        <dbReference type="Ensembl" id="ENSUPAP00010001638.1"/>
    </source>
</evidence>
<dbReference type="Ensembl" id="ENSUPAT00010001905.1">
    <property type="protein sequence ID" value="ENSUPAP00010001638.1"/>
    <property type="gene ID" value="ENSUPAG00010001384.1"/>
</dbReference>
<sequence>TDRMGFMIKRSILKPGDPIFLRRALVNNLGEEKKTRIHIEKLQKSLIIRFKEIEQEKLALRRFMIQLHQTTGYFPRMSFW</sequence>
<proteinExistence type="predicted"/>
<evidence type="ECO:0000313" key="2">
    <source>
        <dbReference type="Proteomes" id="UP000694417"/>
    </source>
</evidence>
<dbReference type="GeneTree" id="ENSGT00900000143482"/>
<organism evidence="1 2">
    <name type="scientific">Urocitellus parryii</name>
    <name type="common">Arctic ground squirrel</name>
    <name type="synonym">Spermophilus parryii</name>
    <dbReference type="NCBI Taxonomy" id="9999"/>
    <lineage>
        <taxon>Eukaryota</taxon>
        <taxon>Metazoa</taxon>
        <taxon>Chordata</taxon>
        <taxon>Craniata</taxon>
        <taxon>Vertebrata</taxon>
        <taxon>Euteleostomi</taxon>
        <taxon>Mammalia</taxon>
        <taxon>Eutheria</taxon>
        <taxon>Euarchontoglires</taxon>
        <taxon>Glires</taxon>
        <taxon>Rodentia</taxon>
        <taxon>Sciuromorpha</taxon>
        <taxon>Sciuridae</taxon>
        <taxon>Xerinae</taxon>
        <taxon>Marmotini</taxon>
        <taxon>Urocitellus</taxon>
    </lineage>
</organism>